<evidence type="ECO:0000256" key="7">
    <source>
        <dbReference type="PROSITE-ProRule" id="PRU00176"/>
    </source>
</evidence>
<evidence type="ECO:0000256" key="2">
    <source>
        <dbReference type="ARBA" id="ARBA00008943"/>
    </source>
</evidence>
<dbReference type="SUPFAM" id="SSF56219">
    <property type="entry name" value="DNase I-like"/>
    <property type="match status" value="1"/>
</dbReference>
<feature type="compositionally biased region" description="Polar residues" evidence="8">
    <location>
        <begin position="1501"/>
        <end position="1514"/>
    </location>
</feature>
<evidence type="ECO:0000259" key="9">
    <source>
        <dbReference type="PROSITE" id="PS50102"/>
    </source>
</evidence>
<dbReference type="CDD" id="cd12720">
    <property type="entry name" value="RRM_SYNJ2"/>
    <property type="match status" value="1"/>
</dbReference>
<feature type="compositionally biased region" description="Polar residues" evidence="8">
    <location>
        <begin position="1450"/>
        <end position="1465"/>
    </location>
</feature>
<dbReference type="GO" id="GO:0048471">
    <property type="term" value="C:perinuclear region of cytoplasm"/>
    <property type="evidence" value="ECO:0007669"/>
    <property type="project" value="TreeGrafter"/>
</dbReference>
<feature type="domain" description="RRM" evidence="9">
    <location>
        <begin position="1093"/>
        <end position="1171"/>
    </location>
</feature>
<dbReference type="OrthoDB" id="1925875at2759"/>
<dbReference type="GO" id="GO:0048488">
    <property type="term" value="P:synaptic vesicle endocytosis"/>
    <property type="evidence" value="ECO:0007669"/>
    <property type="project" value="TreeGrafter"/>
</dbReference>
<dbReference type="Pfam" id="PF08952">
    <property type="entry name" value="DUF1866"/>
    <property type="match status" value="1"/>
</dbReference>
<feature type="region of interest" description="Disordered" evidence="8">
    <location>
        <begin position="1387"/>
        <end position="1538"/>
    </location>
</feature>
<dbReference type="InterPro" id="IPR012677">
    <property type="entry name" value="Nucleotide-bd_a/b_plait_sf"/>
</dbReference>
<evidence type="ECO:0000256" key="5">
    <source>
        <dbReference type="ARBA" id="ARBA00022801"/>
    </source>
</evidence>
<dbReference type="PROSITE" id="PS50102">
    <property type="entry name" value="RRM"/>
    <property type="match status" value="1"/>
</dbReference>
<sequence length="1704" mass="186987">MALSKGLRLLWKQEPGPSALLEARGRQDCLLLEAGTVAALSSSAGAAVLTDAAVQAQVQTSGLPQWQCFCTRTGKTQLFGCVSGEVLCQEPTAPEEKDAIKGQYEKLMEAYGCLGELQLKYAHGADRGEAAVSLQPVEAHGGAEIHLQPMEAHGGAGIHLQPMEIHGGAGIHLQPMEIHGGAGIHLQPMEIHGGAGIHLQPMEIDSGAGIHLQPMEIHGGAGIHLQPMEIHGGAEIHLQPVEIHGGAEIHLQPVEIHGAAGIHLQPMEIHGGAGIHLQPMEIHGGAGIHLQPIEIHGGAGIHLQPMEIHGGAGIRLQPMEAHGEAEIHLQPIEIHGGAGIHLQPVEIHGGAGNSRLHFLVLVTGCTSVGKILDAEVYKITATDFCPLQEETKEDERITALKKILNSGMFYFSWPNAGSNFDLTVRAQKQGDNNYESGNSFFWNQLLHVPFKHYQVNCSDWLLKVVCGVVDIRTVYASHKKAKACLISRISCERAGVRFHVRGVNDDGHVSNFVETEQTIYLDDDVSSFVQLRGSVPLFWEQTGFQVGSRHLRLNRGLEANAPAFDRHMMLLKEQYGKQVIVNLLGSRGGEEVLNRAFKKLLWASSHAEDSPMINFDYHQFAKGGKTEKLENLLRPQLKLHWEDFGIFTKREHILFAQLESLGLTSKPIIERFVESYKEMWTLNGQNLSRVFSGNRAVEGKNKVGKLKDGARSVSRTIQSNFFDTVKQEAIELLLMGDFYREEYADKGKMLMDQTALLVTPSILKAMSERQFEFTSSKRVRVATGTWNVNGGKQFRSNILGTSELTDWLLDSPKLSGVSEFQDDDNCPPDIFAVGFEEMVELSAGNIVNARDVAIDTVKTGMGGKAGNKGAVSIRFQFYSTSFCFICSHLTAGQTQVKERNEDYKEITQKLSFPMGQNMFSHDYVFWCGDFNYRIDLTYEEVFYFLKRQDWKSLLEFDQLQQQKSSGKIFKDFHEGTINFGPTYKYDVGSEAYDTSDKCRTPAWTDRVLWWRKKLPFEKTAGEINLLDSDLSADTKVRHTWTPGALMYYGRAELQASDHRPVLAIVEVEVQEVNEAARDSVFREVSSFQGPLDATVVVNLLSPTPEEKNEFPEDLRTELMQVFEDYGTVVLVRICGGQMLVTFADSKSALRVMDIDGAKIRGRTVKIQPKTKDWLKGLQEEIARKRDSVVPMSPTANSHLLEENFDFSSLDYESEGDIEDEDDYLEDALCQHLADTTEDTSERPGHCASIALSNKSGQTPRLYKDDADLAELKRELEASGERSRRIPSRSLSIPTRPRPLQPPQRPPPPAGTSGKKSPSDGSLSPGSHPTCSILATAKLLPGAPQQPPKVRTGISKPYNVKQIKTTTAEEAEEAIRCLMEAKGGVQEDAVKPVPARNQTSSKPEALPSIPKSASFQGLQAGAVPVPHRPPPKVPTPKKPVPLQRTGVKVENATSPEEQFDQQTAQSPFGLLEPHLEAGPILSPTKITPVPKPRTQAGKPQESMGSSERQPLSASTAEAIVLPPQNATFAPKVPPRRKKSAPAAFHLQVLQSSDSSLFSGSLFNSNNNNPGSCPQTHGPAHWGLTASVGPENSTAQLLAPSAAELMAKLQGSSAPAGQHPRQLDTSSLPENTNLLDLDMHSSFPLSVQAPPATSENLNRPGLKDFSHWVTFSDDEDSSAVAEGFSKLLGLEQNKNTLMKTNTDLEL</sequence>
<dbReference type="InterPro" id="IPR000504">
    <property type="entry name" value="RRM_dom"/>
</dbReference>
<dbReference type="InterPro" id="IPR015047">
    <property type="entry name" value="SYNJ1/2_RRM"/>
</dbReference>
<comment type="similarity">
    <text evidence="3">In the central section; belongs to the inositol 1,4,5-trisphosphate 5-phosphatase family.</text>
</comment>
<dbReference type="GO" id="GO:0003723">
    <property type="term" value="F:RNA binding"/>
    <property type="evidence" value="ECO:0007669"/>
    <property type="project" value="UniProtKB-UniRule"/>
</dbReference>
<keyword evidence="12" id="KW-1185">Reference proteome</keyword>
<comment type="catalytic activity">
    <reaction evidence="1">
        <text>a 1,2-diacyl-sn-glycero-3-phospho-(1D-myo-inositol-4,5-bisphosphate) + H2O = a 1,2-diacyl-sn-glycero-3-phospho-(1D-myo-inositol 4-phosphate) + phosphate</text>
        <dbReference type="Rhea" id="RHEA:22764"/>
        <dbReference type="ChEBI" id="CHEBI:15377"/>
        <dbReference type="ChEBI" id="CHEBI:43474"/>
        <dbReference type="ChEBI" id="CHEBI:58178"/>
        <dbReference type="ChEBI" id="CHEBI:58456"/>
        <dbReference type="EC" id="3.1.3.36"/>
    </reaction>
</comment>
<dbReference type="FunFam" id="3.30.70.330:FF:000204">
    <property type="entry name" value="Synaptojanin 2"/>
    <property type="match status" value="1"/>
</dbReference>
<feature type="compositionally biased region" description="Pro residues" evidence="8">
    <location>
        <begin position="1295"/>
        <end position="1309"/>
    </location>
</feature>
<dbReference type="InterPro" id="IPR046985">
    <property type="entry name" value="IP5"/>
</dbReference>
<evidence type="ECO:0000256" key="3">
    <source>
        <dbReference type="ARBA" id="ARBA00009678"/>
    </source>
</evidence>
<dbReference type="InterPro" id="IPR036691">
    <property type="entry name" value="Endo/exonu/phosph_ase_sf"/>
</dbReference>
<keyword evidence="7" id="KW-0694">RNA-binding</keyword>
<dbReference type="GO" id="GO:0004439">
    <property type="term" value="F:phosphatidylinositol-4,5-bisphosphate 5-phosphatase activity"/>
    <property type="evidence" value="ECO:0007669"/>
    <property type="project" value="UniProtKB-EC"/>
</dbReference>
<dbReference type="GO" id="GO:0098793">
    <property type="term" value="C:presynapse"/>
    <property type="evidence" value="ECO:0007669"/>
    <property type="project" value="TreeGrafter"/>
</dbReference>
<feature type="compositionally biased region" description="Polar residues" evidence="8">
    <location>
        <begin position="1313"/>
        <end position="1329"/>
    </location>
</feature>
<feature type="region of interest" description="Disordered" evidence="8">
    <location>
        <begin position="1275"/>
        <end position="1330"/>
    </location>
</feature>
<proteinExistence type="inferred from homology"/>
<evidence type="ECO:0000313" key="12">
    <source>
        <dbReference type="Proteomes" id="UP000269221"/>
    </source>
</evidence>
<reference evidence="11 12" key="1">
    <citation type="submission" date="2018-07" db="EMBL/GenBank/DDBJ databases">
        <title>A high quality draft genome assembly of the barn swallow (H. rustica rustica).</title>
        <authorList>
            <person name="Formenti G."/>
            <person name="Chiara M."/>
            <person name="Poveda L."/>
            <person name="Francoijs K.-J."/>
            <person name="Bonisoli-Alquati A."/>
            <person name="Canova L."/>
            <person name="Gianfranceschi L."/>
            <person name="Horner D.S."/>
            <person name="Saino N."/>
        </authorList>
    </citation>
    <scope>NUCLEOTIDE SEQUENCE [LARGE SCALE GENOMIC DNA]</scope>
    <source>
        <strain evidence="11">Chelidonia</strain>
        <tissue evidence="11">Blood</tissue>
    </source>
</reference>
<dbReference type="InterPro" id="IPR000300">
    <property type="entry name" value="IPPc"/>
</dbReference>
<name>A0A3M0KIJ1_HIRRU</name>
<dbReference type="EC" id="3.1.3.36" evidence="4"/>
<dbReference type="STRING" id="333673.A0A3M0KIJ1"/>
<keyword evidence="5" id="KW-0378">Hydrolase</keyword>
<comment type="caution">
    <text evidence="11">The sequence shown here is derived from an EMBL/GenBank/DDBJ whole genome shotgun (WGS) entry which is preliminary data.</text>
</comment>
<dbReference type="Proteomes" id="UP000269221">
    <property type="component" value="Unassembled WGS sequence"/>
</dbReference>
<dbReference type="InterPro" id="IPR034973">
    <property type="entry name" value="SYNJ2_RRM"/>
</dbReference>
<dbReference type="InterPro" id="IPR002013">
    <property type="entry name" value="SAC_dom"/>
</dbReference>
<dbReference type="Gene3D" id="3.30.70.330">
    <property type="match status" value="1"/>
</dbReference>
<feature type="domain" description="SAC" evidence="10">
    <location>
        <begin position="400"/>
        <end position="601"/>
    </location>
</feature>
<dbReference type="SMART" id="SM01165">
    <property type="entry name" value="DUF1866"/>
    <property type="match status" value="1"/>
</dbReference>
<dbReference type="InterPro" id="IPR035979">
    <property type="entry name" value="RBD_domain_sf"/>
</dbReference>
<dbReference type="Gene3D" id="3.60.10.10">
    <property type="entry name" value="Endonuclease/exonuclease/phosphatase"/>
    <property type="match status" value="2"/>
</dbReference>
<evidence type="ECO:0000256" key="6">
    <source>
        <dbReference type="ARBA" id="ARBA00023098"/>
    </source>
</evidence>
<keyword evidence="6" id="KW-0443">Lipid metabolism</keyword>
<dbReference type="GO" id="GO:0046856">
    <property type="term" value="P:phosphatidylinositol dephosphorylation"/>
    <property type="evidence" value="ECO:0007669"/>
    <property type="project" value="InterPro"/>
</dbReference>
<evidence type="ECO:0000259" key="10">
    <source>
        <dbReference type="PROSITE" id="PS50275"/>
    </source>
</evidence>
<gene>
    <name evidence="11" type="ORF">DUI87_10418</name>
</gene>
<dbReference type="PANTHER" id="PTHR11200:SF148">
    <property type="entry name" value="SYNAPTOJANIN-2"/>
    <property type="match status" value="1"/>
</dbReference>
<dbReference type="EMBL" id="QRBI01000106">
    <property type="protein sequence ID" value="RMC12893.1"/>
    <property type="molecule type" value="Genomic_DNA"/>
</dbReference>
<protein>
    <recommendedName>
        <fullName evidence="4">phosphoinositide 5-phosphatase</fullName>
        <ecNumber evidence="4">3.1.3.36</ecNumber>
    </recommendedName>
</protein>
<dbReference type="SMART" id="SM00128">
    <property type="entry name" value="IPPc"/>
    <property type="match status" value="1"/>
</dbReference>
<organism evidence="11 12">
    <name type="scientific">Hirundo rustica rustica</name>
    <dbReference type="NCBI Taxonomy" id="333673"/>
    <lineage>
        <taxon>Eukaryota</taxon>
        <taxon>Metazoa</taxon>
        <taxon>Chordata</taxon>
        <taxon>Craniata</taxon>
        <taxon>Vertebrata</taxon>
        <taxon>Euteleostomi</taxon>
        <taxon>Archelosauria</taxon>
        <taxon>Archosauria</taxon>
        <taxon>Dinosauria</taxon>
        <taxon>Saurischia</taxon>
        <taxon>Theropoda</taxon>
        <taxon>Coelurosauria</taxon>
        <taxon>Aves</taxon>
        <taxon>Neognathae</taxon>
        <taxon>Neoaves</taxon>
        <taxon>Telluraves</taxon>
        <taxon>Australaves</taxon>
        <taxon>Passeriformes</taxon>
        <taxon>Sylvioidea</taxon>
        <taxon>Hirundinidae</taxon>
        <taxon>Hirundo</taxon>
    </lineage>
</organism>
<evidence type="ECO:0000256" key="4">
    <source>
        <dbReference type="ARBA" id="ARBA00013044"/>
    </source>
</evidence>
<dbReference type="PANTHER" id="PTHR11200">
    <property type="entry name" value="INOSITOL 5-PHOSPHATASE"/>
    <property type="match status" value="1"/>
</dbReference>
<dbReference type="SUPFAM" id="SSF54928">
    <property type="entry name" value="RNA-binding domain, RBD"/>
    <property type="match status" value="1"/>
</dbReference>
<dbReference type="Pfam" id="PF02383">
    <property type="entry name" value="Syja_N"/>
    <property type="match status" value="1"/>
</dbReference>
<accession>A0A3M0KIJ1</accession>
<comment type="similarity">
    <text evidence="2">Belongs to the synaptojanin family.</text>
</comment>
<feature type="compositionally biased region" description="Pro residues" evidence="8">
    <location>
        <begin position="1425"/>
        <end position="1438"/>
    </location>
</feature>
<dbReference type="PROSITE" id="PS50275">
    <property type="entry name" value="SAC"/>
    <property type="match status" value="1"/>
</dbReference>
<evidence type="ECO:0000256" key="1">
    <source>
        <dbReference type="ARBA" id="ARBA00001786"/>
    </source>
</evidence>
<dbReference type="Pfam" id="PF22669">
    <property type="entry name" value="Exo_endo_phos2"/>
    <property type="match status" value="1"/>
</dbReference>
<dbReference type="GO" id="GO:0017124">
    <property type="term" value="F:SH3 domain binding"/>
    <property type="evidence" value="ECO:0007669"/>
    <property type="project" value="TreeGrafter"/>
</dbReference>
<evidence type="ECO:0000313" key="11">
    <source>
        <dbReference type="EMBL" id="RMC12893.1"/>
    </source>
</evidence>
<evidence type="ECO:0000256" key="8">
    <source>
        <dbReference type="SAM" id="MobiDB-lite"/>
    </source>
</evidence>